<feature type="transmembrane region" description="Helical" evidence="8">
    <location>
        <begin position="247"/>
        <end position="276"/>
    </location>
</feature>
<evidence type="ECO:0000256" key="3">
    <source>
        <dbReference type="ARBA" id="ARBA00022448"/>
    </source>
</evidence>
<evidence type="ECO:0000256" key="4">
    <source>
        <dbReference type="ARBA" id="ARBA00022475"/>
    </source>
</evidence>
<dbReference type="Proteomes" id="UP000092695">
    <property type="component" value="Chromosome"/>
</dbReference>
<feature type="region of interest" description="Disordered" evidence="9">
    <location>
        <begin position="549"/>
        <end position="570"/>
    </location>
</feature>
<dbReference type="GO" id="GO:0005886">
    <property type="term" value="C:plasma membrane"/>
    <property type="evidence" value="ECO:0007669"/>
    <property type="project" value="UniProtKB-SubCell"/>
</dbReference>
<dbReference type="NCBIfam" id="TIGR00835">
    <property type="entry name" value="agcS"/>
    <property type="match status" value="1"/>
</dbReference>
<dbReference type="RefSeq" id="WP_068611802.1">
    <property type="nucleotide sequence ID" value="NZ_CP016268.1"/>
</dbReference>
<dbReference type="PROSITE" id="PS00873">
    <property type="entry name" value="NA_ALANINE_SYMP"/>
    <property type="match status" value="1"/>
</dbReference>
<gene>
    <name evidence="10" type="ORF">BA177_00600</name>
</gene>
<dbReference type="EMBL" id="CP016268">
    <property type="protein sequence ID" value="ANO49915.1"/>
    <property type="molecule type" value="Genomic_DNA"/>
</dbReference>
<feature type="transmembrane region" description="Helical" evidence="8">
    <location>
        <begin position="220"/>
        <end position="241"/>
    </location>
</feature>
<feature type="transmembrane region" description="Helical" evidence="8">
    <location>
        <begin position="514"/>
        <end position="535"/>
    </location>
</feature>
<evidence type="ECO:0000256" key="2">
    <source>
        <dbReference type="ARBA" id="ARBA00009261"/>
    </source>
</evidence>
<keyword evidence="3 8" id="KW-0813">Transport</keyword>
<organism evidence="10 11">
    <name type="scientific">Woeseia oceani</name>
    <dbReference type="NCBI Taxonomy" id="1548547"/>
    <lineage>
        <taxon>Bacteria</taxon>
        <taxon>Pseudomonadati</taxon>
        <taxon>Pseudomonadota</taxon>
        <taxon>Gammaproteobacteria</taxon>
        <taxon>Woeseiales</taxon>
        <taxon>Woeseiaceae</taxon>
        <taxon>Woeseia</taxon>
    </lineage>
</organism>
<name>A0A193LBL1_9GAMM</name>
<dbReference type="Pfam" id="PF01235">
    <property type="entry name" value="Na_Ala_symp"/>
    <property type="match status" value="1"/>
</dbReference>
<evidence type="ECO:0000256" key="9">
    <source>
        <dbReference type="SAM" id="MobiDB-lite"/>
    </source>
</evidence>
<feature type="transmembrane region" description="Helical" evidence="8">
    <location>
        <begin position="316"/>
        <end position="336"/>
    </location>
</feature>
<keyword evidence="4" id="KW-1003">Cell membrane</keyword>
<evidence type="ECO:0000256" key="1">
    <source>
        <dbReference type="ARBA" id="ARBA00004651"/>
    </source>
</evidence>
<reference evidence="10 11" key="1">
    <citation type="submission" date="2016-06" db="EMBL/GenBank/DDBJ databases">
        <title>Complete genome sequence of a deep-branching marine Gamma Proteobacterium Woeseia oceani type strain XK5.</title>
        <authorList>
            <person name="Mu D."/>
            <person name="Du Z."/>
        </authorList>
    </citation>
    <scope>NUCLEOTIDE SEQUENCE [LARGE SCALE GENOMIC DNA]</scope>
    <source>
        <strain evidence="10 11">XK5</strain>
    </source>
</reference>
<feature type="transmembrane region" description="Helical" evidence="8">
    <location>
        <begin position="68"/>
        <end position="90"/>
    </location>
</feature>
<accession>A0A193LBL1</accession>
<dbReference type="PANTHER" id="PTHR30330:SF3">
    <property type="entry name" value="TRANSCRIPTIONAL REGULATOR, LRP FAMILY"/>
    <property type="match status" value="1"/>
</dbReference>
<dbReference type="AlphaFoldDB" id="A0A193LBL1"/>
<evidence type="ECO:0008006" key="12">
    <source>
        <dbReference type="Google" id="ProtNLM"/>
    </source>
</evidence>
<dbReference type="PANTHER" id="PTHR30330">
    <property type="entry name" value="AGSS FAMILY TRANSPORTER, SODIUM-ALANINE"/>
    <property type="match status" value="1"/>
</dbReference>
<dbReference type="KEGG" id="woc:BA177_00600"/>
<comment type="subcellular location">
    <subcellularLocation>
        <location evidence="8">Cell inner membrane</location>
        <topology evidence="8">Multi-pass membrane protein</topology>
    </subcellularLocation>
    <subcellularLocation>
        <location evidence="1">Cell membrane</location>
        <topology evidence="1">Multi-pass membrane protein</topology>
    </subcellularLocation>
</comment>
<feature type="transmembrane region" description="Helical" evidence="8">
    <location>
        <begin position="482"/>
        <end position="502"/>
    </location>
</feature>
<feature type="transmembrane region" description="Helical" evidence="8">
    <location>
        <begin position="188"/>
        <end position="208"/>
    </location>
</feature>
<evidence type="ECO:0000256" key="8">
    <source>
        <dbReference type="RuleBase" id="RU363064"/>
    </source>
</evidence>
<evidence type="ECO:0000256" key="5">
    <source>
        <dbReference type="ARBA" id="ARBA00022692"/>
    </source>
</evidence>
<dbReference type="OrthoDB" id="9806926at2"/>
<keyword evidence="8" id="KW-0769">Symport</keyword>
<evidence type="ECO:0000313" key="11">
    <source>
        <dbReference type="Proteomes" id="UP000092695"/>
    </source>
</evidence>
<dbReference type="PRINTS" id="PR00175">
    <property type="entry name" value="NAALASMPORT"/>
</dbReference>
<protein>
    <recommendedName>
        <fullName evidence="12">Sodium:alanine symporter family protein</fullName>
    </recommendedName>
</protein>
<dbReference type="STRING" id="1548547.BA177_00600"/>
<feature type="transmembrane region" description="Helical" evidence="8">
    <location>
        <begin position="96"/>
        <end position="113"/>
    </location>
</feature>
<feature type="transmembrane region" description="Helical" evidence="8">
    <location>
        <begin position="449"/>
        <end position="470"/>
    </location>
</feature>
<evidence type="ECO:0000256" key="7">
    <source>
        <dbReference type="ARBA" id="ARBA00023136"/>
    </source>
</evidence>
<keyword evidence="6 8" id="KW-1133">Transmembrane helix</keyword>
<keyword evidence="5 8" id="KW-0812">Transmembrane</keyword>
<keyword evidence="11" id="KW-1185">Reference proteome</keyword>
<keyword evidence="7 8" id="KW-0472">Membrane</keyword>
<evidence type="ECO:0000313" key="10">
    <source>
        <dbReference type="EMBL" id="ANO49915.1"/>
    </source>
</evidence>
<keyword evidence="8" id="KW-0997">Cell inner membrane</keyword>
<sequence>MGDLSQILASINAVLWNETWLFVIAGTGVLFTVWSGFCQYRVLRHAPAVVRGVYDDPKDPGAINHFQALSAALSGTVGLGNIGGVALAIALGGPGAIFWMWIVAILGMAIKLTEVTLSMLYRNTDDPDNPHGGPMWVADRALKRMKPELAWLGKFLAVMFSICVMMSASTGGNMFQAWNVADVTGQYFGVAGWISGALLTIIVAGVLLGGIRRIGRVTGVLVPVMVFFYIVAGIWVLAVNISEVPGMLLLIITSAFTPTEASGAFIGGTVASAFLFGMKRAIFSNEAGQGGSAIAHSAAKTDEPVREGIVAGLEPFIDTLVVCTFTALIILSTGVWNRAPDAVFETPPVPNRSDAGWVYSTTALPGTDWRDGEPVMMVVVADANSATGHSRHRLSGSVQQTTDGYVAIWNPLASEIPPRIAEGGLYRDYVGATLTAKAFDTVTPGLGKWLITIGSWLFAVSTIIAWGYYGEQGAVHLAGRRGVLPFRLFYCSLVFIATLGHIQTSADLDNLTGIGLGVIIYANLPILWIFGYQAMRAYREYIGRLQRGEMGPDHPPPSLDDLLSGRDVRQ</sequence>
<dbReference type="GO" id="GO:0005283">
    <property type="term" value="F:amino acid:sodium symporter activity"/>
    <property type="evidence" value="ECO:0007669"/>
    <property type="project" value="InterPro"/>
</dbReference>
<comment type="similarity">
    <text evidence="2 8">Belongs to the alanine or glycine:cation symporter (AGCS) (TC 2.A.25) family.</text>
</comment>
<feature type="transmembrane region" description="Helical" evidence="8">
    <location>
        <begin position="20"/>
        <end position="37"/>
    </location>
</feature>
<dbReference type="InterPro" id="IPR001463">
    <property type="entry name" value="Na/Ala_symport"/>
</dbReference>
<evidence type="ECO:0000256" key="6">
    <source>
        <dbReference type="ARBA" id="ARBA00022989"/>
    </source>
</evidence>
<dbReference type="Gene3D" id="1.20.1740.10">
    <property type="entry name" value="Amino acid/polyamine transporter I"/>
    <property type="match status" value="1"/>
</dbReference>
<proteinExistence type="inferred from homology"/>
<feature type="transmembrane region" description="Helical" evidence="8">
    <location>
        <begin position="149"/>
        <end position="168"/>
    </location>
</feature>